<accession>A0A518RIG1</accession>
<name>A0A518RIG1_9SPHN</name>
<evidence type="ECO:0000259" key="6">
    <source>
        <dbReference type="Pfam" id="PF02465"/>
    </source>
</evidence>
<feature type="domain" description="Flagellar hook-associated protein 2 C-terminal" evidence="7">
    <location>
        <begin position="237"/>
        <end position="461"/>
    </location>
</feature>
<dbReference type="PANTHER" id="PTHR30288">
    <property type="entry name" value="FLAGELLAR CAP/ASSEMBLY PROTEIN FLID"/>
    <property type="match status" value="1"/>
</dbReference>
<evidence type="ECO:0000256" key="4">
    <source>
        <dbReference type="ARBA" id="ARBA00023143"/>
    </source>
</evidence>
<evidence type="ECO:0000313" key="9">
    <source>
        <dbReference type="Proteomes" id="UP000318055"/>
    </source>
</evidence>
<comment type="subunit">
    <text evidence="2 5">Homopentamer.</text>
</comment>
<dbReference type="InterPro" id="IPR040026">
    <property type="entry name" value="FliD"/>
</dbReference>
<comment type="subcellular location">
    <subcellularLocation>
        <location evidence="5">Secreted</location>
    </subcellularLocation>
    <subcellularLocation>
        <location evidence="5">Bacterial flagellum</location>
    </subcellularLocation>
</comment>
<keyword evidence="9" id="KW-1185">Reference proteome</keyword>
<dbReference type="PANTHER" id="PTHR30288:SF0">
    <property type="entry name" value="FLAGELLAR HOOK-ASSOCIATED PROTEIN 2"/>
    <property type="match status" value="1"/>
</dbReference>
<comment type="similarity">
    <text evidence="1 5">Belongs to the FliD family.</text>
</comment>
<dbReference type="GO" id="GO:0071973">
    <property type="term" value="P:bacterial-type flagellum-dependent cell motility"/>
    <property type="evidence" value="ECO:0007669"/>
    <property type="project" value="TreeGrafter"/>
</dbReference>
<evidence type="ECO:0000313" key="8">
    <source>
        <dbReference type="EMBL" id="QDX27214.1"/>
    </source>
</evidence>
<dbReference type="GO" id="GO:0009424">
    <property type="term" value="C:bacterial-type flagellum hook"/>
    <property type="evidence" value="ECO:0007669"/>
    <property type="project" value="UniProtKB-UniRule"/>
</dbReference>
<evidence type="ECO:0000256" key="3">
    <source>
        <dbReference type="ARBA" id="ARBA00023054"/>
    </source>
</evidence>
<dbReference type="Pfam" id="PF02465">
    <property type="entry name" value="FliD_N"/>
    <property type="match status" value="1"/>
</dbReference>
<evidence type="ECO:0000259" key="7">
    <source>
        <dbReference type="Pfam" id="PF07195"/>
    </source>
</evidence>
<comment type="function">
    <text evidence="5">Required for morphogenesis and for the elongation of the flagellar filament by facilitating polymerization of the flagellin monomers at the tip of growing filament. Forms a capping structure, which prevents flagellin subunits (transported through the central channel of the flagellum) from leaking out without polymerization at the distal end.</text>
</comment>
<keyword evidence="5" id="KW-0964">Secreted</keyword>
<dbReference type="Pfam" id="PF07195">
    <property type="entry name" value="FliD_C"/>
    <property type="match status" value="1"/>
</dbReference>
<dbReference type="GO" id="GO:0007155">
    <property type="term" value="P:cell adhesion"/>
    <property type="evidence" value="ECO:0007669"/>
    <property type="project" value="InterPro"/>
</dbReference>
<keyword evidence="3" id="KW-0175">Coiled coil</keyword>
<dbReference type="KEGG" id="ssua:FPZ54_15175"/>
<dbReference type="OrthoDB" id="7388356at2"/>
<proteinExistence type="inferred from homology"/>
<evidence type="ECO:0000256" key="5">
    <source>
        <dbReference type="RuleBase" id="RU362066"/>
    </source>
</evidence>
<feature type="domain" description="Flagellar hook-associated protein 2 N-terminal" evidence="6">
    <location>
        <begin position="14"/>
        <end position="112"/>
    </location>
</feature>
<dbReference type="GO" id="GO:0005576">
    <property type="term" value="C:extracellular region"/>
    <property type="evidence" value="ECO:0007669"/>
    <property type="project" value="UniProtKB-SubCell"/>
</dbReference>
<reference evidence="8 9" key="1">
    <citation type="submission" date="2019-07" db="EMBL/GenBank/DDBJ databases">
        <title>Sphingomonas alkalisoli sp. nov., isolated from rhizosphere soil of Suaedae salsa.</title>
        <authorList>
            <person name="Zhang H."/>
            <person name="Xu L."/>
            <person name="Zhang J.-X."/>
            <person name="Sun J.-Q."/>
        </authorList>
    </citation>
    <scope>NUCLEOTIDE SEQUENCE [LARGE SCALE GENOMIC DNA]</scope>
    <source>
        <strain evidence="8 9">XS-10</strain>
    </source>
</reference>
<sequence>MAIESIAKTIGTGSGIDTTALVQSLVDAQFEPKNAQITAREEKLTAQITAASTHKANITGFASALTTLTRGGTLSTQPTSSNSAILGVSRLAGADLANLNAKVEVRQLAAAQSAASAPVADRTAAVGQGVLTLTLGTATVVDGTMTGFVPGEGDPVAIAIGPEDASLDGIAAKINAANAGVTASILTDADGARLVIKGASGEERAFTLAATETVGQEGLAALAVGVGATGTTIGSAASDAIVAIDGVALRRDSNSISDLVPGVRLDLAAAQPGTIISIGKSLPTSALIQAAQDFVATYNEMLSGLNVDLDPMGGALRADSAAKTLKRQLQQLTVAQITSGANGTPTTLAQIGIRTERDGSLTVDTTALTRALVDYPDAVEKMFAEPVGSSATANGVAGALNAIATEAASTVRGLGASELSYSRSKTDLADAKADALEAAESLRTRMTRQFATMDAKVAAYKSTMTFLENQVDAWNKQD</sequence>
<keyword evidence="8" id="KW-0966">Cell projection</keyword>
<evidence type="ECO:0000256" key="2">
    <source>
        <dbReference type="ARBA" id="ARBA00011255"/>
    </source>
</evidence>
<dbReference type="GO" id="GO:0009421">
    <property type="term" value="C:bacterial-type flagellum filament cap"/>
    <property type="evidence" value="ECO:0007669"/>
    <property type="project" value="InterPro"/>
</dbReference>
<protein>
    <recommendedName>
        <fullName evidence="5">Flagellar hook-associated protein 2</fullName>
        <shortName evidence="5">HAP2</shortName>
    </recommendedName>
    <alternativeName>
        <fullName evidence="5">Flagellar cap protein</fullName>
    </alternativeName>
</protein>
<keyword evidence="8" id="KW-0969">Cilium</keyword>
<gene>
    <name evidence="8" type="ORF">FPZ54_15175</name>
</gene>
<keyword evidence="4 5" id="KW-0975">Bacterial flagellum</keyword>
<dbReference type="InterPro" id="IPR010809">
    <property type="entry name" value="FliD_C"/>
</dbReference>
<evidence type="ECO:0000256" key="1">
    <source>
        <dbReference type="ARBA" id="ARBA00009764"/>
    </source>
</evidence>
<dbReference type="Proteomes" id="UP000318055">
    <property type="component" value="Chromosome"/>
</dbReference>
<dbReference type="RefSeq" id="WP_145848569.1">
    <property type="nucleotide sequence ID" value="NZ_CP042239.1"/>
</dbReference>
<dbReference type="EMBL" id="CP042239">
    <property type="protein sequence ID" value="QDX27214.1"/>
    <property type="molecule type" value="Genomic_DNA"/>
</dbReference>
<dbReference type="AlphaFoldDB" id="A0A518RIG1"/>
<dbReference type="InterPro" id="IPR003481">
    <property type="entry name" value="FliD_N"/>
</dbReference>
<keyword evidence="8" id="KW-0282">Flagellum</keyword>
<organism evidence="8 9">
    <name type="scientific">Sphingomonas suaedae</name>
    <dbReference type="NCBI Taxonomy" id="2599297"/>
    <lineage>
        <taxon>Bacteria</taxon>
        <taxon>Pseudomonadati</taxon>
        <taxon>Pseudomonadota</taxon>
        <taxon>Alphaproteobacteria</taxon>
        <taxon>Sphingomonadales</taxon>
        <taxon>Sphingomonadaceae</taxon>
        <taxon>Sphingomonas</taxon>
    </lineage>
</organism>